<evidence type="ECO:0000256" key="12">
    <source>
        <dbReference type="SAM" id="MobiDB-lite"/>
    </source>
</evidence>
<dbReference type="Proteomes" id="UP000572817">
    <property type="component" value="Unassembled WGS sequence"/>
</dbReference>
<keyword evidence="5" id="KW-0813">Transport</keyword>
<evidence type="ECO:0000256" key="9">
    <source>
        <dbReference type="ARBA" id="ARBA00023132"/>
    </source>
</evidence>
<protein>
    <submittedName>
        <fullName evidence="15">Nucleoporin</fullName>
    </submittedName>
</protein>
<dbReference type="GO" id="GO:0044611">
    <property type="term" value="C:nuclear pore inner ring"/>
    <property type="evidence" value="ECO:0007669"/>
    <property type="project" value="TreeGrafter"/>
</dbReference>
<dbReference type="GO" id="GO:0006405">
    <property type="term" value="P:RNA export from nucleus"/>
    <property type="evidence" value="ECO:0007669"/>
    <property type="project" value="TreeGrafter"/>
</dbReference>
<keyword evidence="11" id="KW-0539">Nucleus</keyword>
<dbReference type="GO" id="GO:0051292">
    <property type="term" value="P:nuclear pore complex assembly"/>
    <property type="evidence" value="ECO:0007669"/>
    <property type="project" value="UniProtKB-ARBA"/>
</dbReference>
<reference evidence="15" key="1">
    <citation type="submission" date="2020-04" db="EMBL/GenBank/DDBJ databases">
        <title>Genome Assembly and Annotation of Botryosphaeria dothidea sdau 11-99, a Latent Pathogen of Apple Fruit Ring Rot in China.</title>
        <authorList>
            <person name="Yu C."/>
            <person name="Diao Y."/>
            <person name="Lu Q."/>
            <person name="Zhao J."/>
            <person name="Cui S."/>
            <person name="Peng C."/>
            <person name="He B."/>
            <person name="Liu H."/>
        </authorList>
    </citation>
    <scope>NUCLEOTIDE SEQUENCE [LARGE SCALE GENOMIC DNA]</scope>
    <source>
        <strain evidence="15">Sdau11-99</strain>
    </source>
</reference>
<comment type="similarity">
    <text evidence="4">Belongs to the non-repetitive/WGA-negative nucleoporin family.</text>
</comment>
<comment type="subcellular location">
    <subcellularLocation>
        <location evidence="1">Nucleus membrane</location>
        <topology evidence="1">Peripheral membrane protein</topology>
        <orientation evidence="1">Cytoplasmic side</orientation>
    </subcellularLocation>
    <subcellularLocation>
        <location evidence="3">Nucleus membrane</location>
        <topology evidence="3">Peripheral membrane protein</topology>
        <orientation evidence="3">Nucleoplasmic side</orientation>
    </subcellularLocation>
    <subcellularLocation>
        <location evidence="2">Nucleus</location>
        <location evidence="2">Nuclear pore complex</location>
    </subcellularLocation>
</comment>
<accession>A0A8H4IWJ7</accession>
<evidence type="ECO:0000256" key="8">
    <source>
        <dbReference type="ARBA" id="ARBA00023010"/>
    </source>
</evidence>
<name>A0A8H4IWJ7_9PEZI</name>
<evidence type="ECO:0000256" key="2">
    <source>
        <dbReference type="ARBA" id="ARBA00004567"/>
    </source>
</evidence>
<dbReference type="InterPro" id="IPR007187">
    <property type="entry name" value="Nucleoporin_Nup133/Nup155_C"/>
</dbReference>
<keyword evidence="6" id="KW-0509">mRNA transport</keyword>
<dbReference type="GO" id="GO:0031965">
    <property type="term" value="C:nuclear membrane"/>
    <property type="evidence" value="ECO:0007669"/>
    <property type="project" value="UniProtKB-SubCell"/>
</dbReference>
<keyword evidence="8" id="KW-0811">Translocation</keyword>
<dbReference type="GO" id="GO:0006606">
    <property type="term" value="P:protein import into nucleus"/>
    <property type="evidence" value="ECO:0007669"/>
    <property type="project" value="TreeGrafter"/>
</dbReference>
<dbReference type="Pfam" id="PF03177">
    <property type="entry name" value="Nucleoporin_C"/>
    <property type="match status" value="1"/>
</dbReference>
<evidence type="ECO:0000256" key="6">
    <source>
        <dbReference type="ARBA" id="ARBA00022816"/>
    </source>
</evidence>
<evidence type="ECO:0000256" key="7">
    <source>
        <dbReference type="ARBA" id="ARBA00022927"/>
    </source>
</evidence>
<proteinExistence type="inferred from homology"/>
<dbReference type="FunFam" id="1.20.58.1780:FF:000003">
    <property type="entry name" value="Non-repetitive nucleoporin, putative"/>
    <property type="match status" value="1"/>
</dbReference>
<dbReference type="InterPro" id="IPR042538">
    <property type="entry name" value="Nucleoporin_Nup155_C_3"/>
</dbReference>
<evidence type="ECO:0000256" key="11">
    <source>
        <dbReference type="ARBA" id="ARBA00023242"/>
    </source>
</evidence>
<keyword evidence="16" id="KW-1185">Reference proteome</keyword>
<dbReference type="FunFam" id="1.25.40.440:FF:000001">
    <property type="entry name" value="Nuclear pore complex subunit"/>
    <property type="match status" value="1"/>
</dbReference>
<feature type="region of interest" description="Disordered" evidence="12">
    <location>
        <begin position="1"/>
        <end position="55"/>
    </location>
</feature>
<dbReference type="Gene3D" id="1.25.40.440">
    <property type="entry name" value="Nucleoporin, helical domain, central subdomain"/>
    <property type="match status" value="1"/>
</dbReference>
<gene>
    <name evidence="15" type="ORF">GTA08_BOTSDO03917</name>
</gene>
<dbReference type="InterPro" id="IPR014908">
    <property type="entry name" value="Nucleoporin_Nup133/Nup155_N"/>
</dbReference>
<dbReference type="GO" id="GO:0000972">
    <property type="term" value="P:transcription-dependent tethering of RNA polymerase II gene DNA at nuclear periphery"/>
    <property type="evidence" value="ECO:0007669"/>
    <property type="project" value="TreeGrafter"/>
</dbReference>
<dbReference type="GO" id="GO:0017056">
    <property type="term" value="F:structural constituent of nuclear pore"/>
    <property type="evidence" value="ECO:0007669"/>
    <property type="project" value="InterPro"/>
</dbReference>
<dbReference type="InterPro" id="IPR042533">
    <property type="entry name" value="Nucleoporin_Nup155_C_1"/>
</dbReference>
<evidence type="ECO:0000259" key="13">
    <source>
        <dbReference type="Pfam" id="PF03177"/>
    </source>
</evidence>
<feature type="domain" description="Nucleoporin Nup133/Nup155-like C-terminal" evidence="13">
    <location>
        <begin position="683"/>
        <end position="1358"/>
    </location>
</feature>
<evidence type="ECO:0000256" key="10">
    <source>
        <dbReference type="ARBA" id="ARBA00023136"/>
    </source>
</evidence>
<dbReference type="Gene3D" id="1.25.40.450">
    <property type="entry name" value="Nucleoporin, helical domain, N-terminal subdomain"/>
    <property type="match status" value="1"/>
</dbReference>
<organism evidence="15 16">
    <name type="scientific">Botryosphaeria dothidea</name>
    <dbReference type="NCBI Taxonomy" id="55169"/>
    <lineage>
        <taxon>Eukaryota</taxon>
        <taxon>Fungi</taxon>
        <taxon>Dikarya</taxon>
        <taxon>Ascomycota</taxon>
        <taxon>Pezizomycotina</taxon>
        <taxon>Dothideomycetes</taxon>
        <taxon>Dothideomycetes incertae sedis</taxon>
        <taxon>Botryosphaeriales</taxon>
        <taxon>Botryosphaeriaceae</taxon>
        <taxon>Botryosphaeria</taxon>
    </lineage>
</organism>
<dbReference type="Gene3D" id="1.20.58.1780">
    <property type="match status" value="1"/>
</dbReference>
<feature type="domain" description="Nucleoporin Nup133/Nup155-like N-terminal" evidence="14">
    <location>
        <begin position="117"/>
        <end position="578"/>
    </location>
</feature>
<dbReference type="InterPro" id="IPR042537">
    <property type="entry name" value="Nucleoporin_Nup155_C_2"/>
</dbReference>
<dbReference type="PANTHER" id="PTHR10350">
    <property type="entry name" value="NUCLEAR PORE COMPLEX PROTEIN NUP155"/>
    <property type="match status" value="1"/>
</dbReference>
<keyword evidence="7" id="KW-0653">Protein transport</keyword>
<sequence length="1378" mass="153597">MNPATPVRPLPGGFAITPGPGPRPAQPVFRVGTAPVNPPPQPQQPVVPAPAPTVAAPVVQQQQQQQQQQPEIKPIERAARTINDTLTQEARYPDLDSYITQGISSDYDIPKSNALAPFQQVKTYNIPDRIFEQYNEAQVSTMMGLFAELSHAWVVIDNALYLWDYTLPNPELIGFEDQPNIITAVKLVKPRAKVFVDAITHLLVVATTTDMVLIGVAHKKTPEGINEVALYQTNMRASIRGLGVRCIEGSAKTGRIFFGGEVTDDVYELTYQQEERWFGSKCGTVNHVNKSMVNYVNNTLKLSFTSSMLTPVVKLVKTASKEHVVQMVVDDSRNLLYTLSSQSSIRVFHMKNMASLDCAITRSFQTIRTQIGHMVASSDLITSQTELASITPISATEASRLNLMAVTNSGCRIFLSATSGGFYSTDVTSAPTSMQVHHVKFPPGRNDPANNPPVQQIGGYQVTPIDTNSRNLTITTKASRFPPGYFLCFVRDEASQAEKLFLSSPDSGRIARPAEPAQIPRFYEKGQWIPLGSNMQDVGLVTAPFGATSTPLGFGNELAVQFDQSTGEFAILTNTGVHTIRRRRLVDVFAAAIKAGGGEDGLEVEIKNFVRVYGRSETCATALAVACQQASDVTHDYRVTKLTDQDTLEFARKAFIEYGGKPTYNENLQLDNNADRLDNVRPSPRHDGVALYISRLLRSVWKAPILKEGVSAAGGFEVKPTVELPKLQSIQRDLTHLQEFLDKNKSFIEGLAGPDALGRVATPQEEIALRGEHRAMNSLIKLLTNVIEGISFVLVLFDEKVEEIVLTLPDNVREHVRQLTFESLFAGAQGRELAKELVKAIVNRNIEKGSNVDTVAEALRRRCGSFCSADDVVIFKAQEKLRKAQDAGANSEIGRQLLNDSLNLFQKVAASLSMEHLQAAIEQYISMSFFAGAIRLSLRVAQQLDRGNKALGYIRDNMLDTDPRKKEYESRKACYNLVHMIILAVDAAAKTEPEMVDGQLTPTARRKIEAYDEINNSDDEVFQTNLYDWYLDQGWSDRLLEIDSEYVIKYLDRKSKDEARHADLLWRYYAHHHRFFDAANVQLQLAKSGFDLSLEHRIRYLSQAKSNASTRLTGLGDLPLSRQSRQELLREASDLLDLANIQSDILDRMKGERRLSPDRKPEIIRSLNGPILPLDDLYGNFADQAGYYDLCLLIYQVADHRDLANIRATWQNLLEQTHESATLQNQRPWEVVAETVRELGARLNLSDTTFNIPTVLPLLESYAFTHQRGIGPQTWVVDVFLDLGVAFDQVVVVLESVFYNNEAPFVGRQRKWIAHDLVHVVDAWFNDSTRGGGYAFGGVENAAMVQELLRVLEESGTLERDWMGIAVDLRARIAMVLR</sequence>
<evidence type="ECO:0000256" key="5">
    <source>
        <dbReference type="ARBA" id="ARBA00022448"/>
    </source>
</evidence>
<dbReference type="GO" id="GO:0051028">
    <property type="term" value="P:mRNA transport"/>
    <property type="evidence" value="ECO:0007669"/>
    <property type="project" value="UniProtKB-KW"/>
</dbReference>
<evidence type="ECO:0000256" key="4">
    <source>
        <dbReference type="ARBA" id="ARBA00007373"/>
    </source>
</evidence>
<dbReference type="PANTHER" id="PTHR10350:SF6">
    <property type="entry name" value="NUCLEAR PORE COMPLEX PROTEIN NUP155"/>
    <property type="match status" value="1"/>
</dbReference>
<dbReference type="GO" id="GO:0036228">
    <property type="term" value="P:protein localization to nuclear inner membrane"/>
    <property type="evidence" value="ECO:0007669"/>
    <property type="project" value="TreeGrafter"/>
</dbReference>
<evidence type="ECO:0000256" key="1">
    <source>
        <dbReference type="ARBA" id="ARBA00004335"/>
    </source>
</evidence>
<dbReference type="Gene3D" id="1.20.120.1880">
    <property type="entry name" value="Nucleoporin, helical C-terminal domain"/>
    <property type="match status" value="1"/>
</dbReference>
<evidence type="ECO:0000313" key="15">
    <source>
        <dbReference type="EMBL" id="KAF4307654.1"/>
    </source>
</evidence>
<comment type="caution">
    <text evidence="15">The sequence shown here is derived from an EMBL/GenBank/DDBJ whole genome shotgun (WGS) entry which is preliminary data.</text>
</comment>
<feature type="compositionally biased region" description="Pro residues" evidence="12">
    <location>
        <begin position="36"/>
        <end position="51"/>
    </location>
</feature>
<keyword evidence="10" id="KW-0472">Membrane</keyword>
<dbReference type="FunFam" id="1.25.40.450:FF:000002">
    <property type="entry name" value="Putative non-repetitive nucleoporin"/>
    <property type="match status" value="1"/>
</dbReference>
<dbReference type="Pfam" id="PF08801">
    <property type="entry name" value="Nucleoporin_N"/>
    <property type="match status" value="1"/>
</dbReference>
<dbReference type="InterPro" id="IPR004870">
    <property type="entry name" value="Nucleoporin_Nup155"/>
</dbReference>
<evidence type="ECO:0000313" key="16">
    <source>
        <dbReference type="Proteomes" id="UP000572817"/>
    </source>
</evidence>
<dbReference type="EMBL" id="WWBZ02000022">
    <property type="protein sequence ID" value="KAF4307654.1"/>
    <property type="molecule type" value="Genomic_DNA"/>
</dbReference>
<evidence type="ECO:0000259" key="14">
    <source>
        <dbReference type="Pfam" id="PF08801"/>
    </source>
</evidence>
<evidence type="ECO:0000256" key="3">
    <source>
        <dbReference type="ARBA" id="ARBA00004620"/>
    </source>
</evidence>
<dbReference type="OrthoDB" id="338970at2759"/>
<keyword evidence="9" id="KW-0906">Nuclear pore complex</keyword>